<organism evidence="2">
    <name type="scientific">marine sediment metagenome</name>
    <dbReference type="NCBI Taxonomy" id="412755"/>
    <lineage>
        <taxon>unclassified sequences</taxon>
        <taxon>metagenomes</taxon>
        <taxon>ecological metagenomes</taxon>
    </lineage>
</organism>
<evidence type="ECO:0000313" key="2">
    <source>
        <dbReference type="EMBL" id="GAI88923.1"/>
    </source>
</evidence>
<protein>
    <submittedName>
        <fullName evidence="2">Uncharacterized protein</fullName>
    </submittedName>
</protein>
<proteinExistence type="predicted"/>
<feature type="transmembrane region" description="Helical" evidence="1">
    <location>
        <begin position="84"/>
        <end position="104"/>
    </location>
</feature>
<feature type="transmembrane region" description="Helical" evidence="1">
    <location>
        <begin position="167"/>
        <end position="188"/>
    </location>
</feature>
<comment type="caution">
    <text evidence="2">The sequence shown here is derived from an EMBL/GenBank/DDBJ whole genome shotgun (WGS) entry which is preliminary data.</text>
</comment>
<feature type="transmembrane region" description="Helical" evidence="1">
    <location>
        <begin position="50"/>
        <end position="72"/>
    </location>
</feature>
<name>X1S7L4_9ZZZZ</name>
<sequence length="203" mass="22204">MNLLTGIISVIVLIGTIAYLPNKNSGFITTTFFFGALLSGIMSLTPNWNWWWTVPLGFLGLYLISMVVTQVFSMVKAAEFLKKFIKLNSILSVLLILTSVIPGIKNLLAPNLSLGAIIPTMIISITTLLMAIGVGLGGGNWILGMFTIGEAFANFGKFLWKNRGKSFVSLISIIYAIVYFSITIPQMYQWFTGTAPTSKFTLG</sequence>
<keyword evidence="1" id="KW-1133">Transmembrane helix</keyword>
<feature type="transmembrane region" description="Helical" evidence="1">
    <location>
        <begin position="27"/>
        <end position="44"/>
    </location>
</feature>
<feature type="transmembrane region" description="Helical" evidence="1">
    <location>
        <begin position="116"/>
        <end position="146"/>
    </location>
</feature>
<dbReference type="EMBL" id="BARW01022791">
    <property type="protein sequence ID" value="GAI88923.1"/>
    <property type="molecule type" value="Genomic_DNA"/>
</dbReference>
<reference evidence="2" key="1">
    <citation type="journal article" date="2014" name="Front. Microbiol.">
        <title>High frequency of phylogenetically diverse reductive dehalogenase-homologous genes in deep subseafloor sedimentary metagenomes.</title>
        <authorList>
            <person name="Kawai M."/>
            <person name="Futagami T."/>
            <person name="Toyoda A."/>
            <person name="Takaki Y."/>
            <person name="Nishi S."/>
            <person name="Hori S."/>
            <person name="Arai W."/>
            <person name="Tsubouchi T."/>
            <person name="Morono Y."/>
            <person name="Uchiyama I."/>
            <person name="Ito T."/>
            <person name="Fujiyama A."/>
            <person name="Inagaki F."/>
            <person name="Takami H."/>
        </authorList>
    </citation>
    <scope>NUCLEOTIDE SEQUENCE</scope>
    <source>
        <strain evidence="2">Expedition CK06-06</strain>
    </source>
</reference>
<gene>
    <name evidence="2" type="ORF">S12H4_37946</name>
</gene>
<keyword evidence="1" id="KW-0472">Membrane</keyword>
<evidence type="ECO:0000256" key="1">
    <source>
        <dbReference type="SAM" id="Phobius"/>
    </source>
</evidence>
<keyword evidence="1" id="KW-0812">Transmembrane</keyword>
<dbReference type="AlphaFoldDB" id="X1S7L4"/>
<feature type="non-terminal residue" evidence="2">
    <location>
        <position position="203"/>
    </location>
</feature>
<accession>X1S7L4</accession>
<feature type="transmembrane region" description="Helical" evidence="1">
    <location>
        <begin position="6"/>
        <end position="22"/>
    </location>
</feature>